<sequence>MAAEIEIGSVVQLEKQDTVDTTKKLENINISFSIWPQMQRTRDAAITERIEDEAFVAASALSPSADDDDIEVLQTYSKDISKWMLDYMKSQSDLPVAASALDEERVQPSPLSSILLLNMWKALRSKQQNLIAYCNS</sequence>
<keyword evidence="2" id="KW-1185">Reference proteome</keyword>
<accession>A0ACB9DVT0</accession>
<dbReference type="EMBL" id="CM042012">
    <property type="protein sequence ID" value="KAI3750803.1"/>
    <property type="molecule type" value="Genomic_DNA"/>
</dbReference>
<name>A0ACB9DVT0_CICIN</name>
<organism evidence="1 2">
    <name type="scientific">Cichorium intybus</name>
    <name type="common">Chicory</name>
    <dbReference type="NCBI Taxonomy" id="13427"/>
    <lineage>
        <taxon>Eukaryota</taxon>
        <taxon>Viridiplantae</taxon>
        <taxon>Streptophyta</taxon>
        <taxon>Embryophyta</taxon>
        <taxon>Tracheophyta</taxon>
        <taxon>Spermatophyta</taxon>
        <taxon>Magnoliopsida</taxon>
        <taxon>eudicotyledons</taxon>
        <taxon>Gunneridae</taxon>
        <taxon>Pentapetalae</taxon>
        <taxon>asterids</taxon>
        <taxon>campanulids</taxon>
        <taxon>Asterales</taxon>
        <taxon>Asteraceae</taxon>
        <taxon>Cichorioideae</taxon>
        <taxon>Cichorieae</taxon>
        <taxon>Cichoriinae</taxon>
        <taxon>Cichorium</taxon>
    </lineage>
</organism>
<reference evidence="2" key="1">
    <citation type="journal article" date="2022" name="Mol. Ecol. Resour.">
        <title>The genomes of chicory, endive, great burdock and yacon provide insights into Asteraceae palaeo-polyploidization history and plant inulin production.</title>
        <authorList>
            <person name="Fan W."/>
            <person name="Wang S."/>
            <person name="Wang H."/>
            <person name="Wang A."/>
            <person name="Jiang F."/>
            <person name="Liu H."/>
            <person name="Zhao H."/>
            <person name="Xu D."/>
            <person name="Zhang Y."/>
        </authorList>
    </citation>
    <scope>NUCLEOTIDE SEQUENCE [LARGE SCALE GENOMIC DNA]</scope>
    <source>
        <strain evidence="2">cv. Punajuju</strain>
    </source>
</reference>
<protein>
    <submittedName>
        <fullName evidence="1">Uncharacterized protein</fullName>
    </submittedName>
</protein>
<reference evidence="1 2" key="2">
    <citation type="journal article" date="2022" name="Mol. Ecol. Resour.">
        <title>The genomes of chicory, endive, great burdock and yacon provide insights into Asteraceae paleo-polyploidization history and plant inulin production.</title>
        <authorList>
            <person name="Fan W."/>
            <person name="Wang S."/>
            <person name="Wang H."/>
            <person name="Wang A."/>
            <person name="Jiang F."/>
            <person name="Liu H."/>
            <person name="Zhao H."/>
            <person name="Xu D."/>
            <person name="Zhang Y."/>
        </authorList>
    </citation>
    <scope>NUCLEOTIDE SEQUENCE [LARGE SCALE GENOMIC DNA]</scope>
    <source>
        <strain evidence="2">cv. Punajuju</strain>
        <tissue evidence="1">Leaves</tissue>
    </source>
</reference>
<evidence type="ECO:0000313" key="2">
    <source>
        <dbReference type="Proteomes" id="UP001055811"/>
    </source>
</evidence>
<proteinExistence type="predicted"/>
<evidence type="ECO:0000313" key="1">
    <source>
        <dbReference type="EMBL" id="KAI3750803.1"/>
    </source>
</evidence>
<dbReference type="Proteomes" id="UP001055811">
    <property type="component" value="Linkage Group LG04"/>
</dbReference>
<gene>
    <name evidence="1" type="ORF">L2E82_21643</name>
</gene>
<comment type="caution">
    <text evidence="1">The sequence shown here is derived from an EMBL/GenBank/DDBJ whole genome shotgun (WGS) entry which is preliminary data.</text>
</comment>